<protein>
    <submittedName>
        <fullName evidence="9">Protein kinase domain-containing protein</fullName>
    </submittedName>
</protein>
<evidence type="ECO:0000259" key="7">
    <source>
        <dbReference type="PROSITE" id="PS50011"/>
    </source>
</evidence>
<sequence>MSLGVKPGWFYDNSPPVIHAQQFVHHNSPLTNKWRKNVPTYTAGFLSSKTSARTKTTFAESDIEVISKLGSGNFGDVFKVRIKSDGRLVAMKTLRENVSRDTKDAFVKEMEMMAAMCHDNVVRCIGTVKSEGEMKILLELVNQGSLDKLLPKRLFTDRGKSRLMLDIARGVEYLHRHNIMH</sequence>
<dbReference type="GO" id="GO:0004674">
    <property type="term" value="F:protein serine/threonine kinase activity"/>
    <property type="evidence" value="ECO:0007669"/>
    <property type="project" value="UniProtKB-KW"/>
</dbReference>
<evidence type="ECO:0000256" key="6">
    <source>
        <dbReference type="PROSITE-ProRule" id="PRU10141"/>
    </source>
</evidence>
<evidence type="ECO:0000256" key="2">
    <source>
        <dbReference type="ARBA" id="ARBA00022679"/>
    </source>
</evidence>
<dbReference type="FunFam" id="3.30.200.20:FF:000040">
    <property type="entry name" value="Dual specificity mitogen-activated protein kinase kinase"/>
    <property type="match status" value="1"/>
</dbReference>
<dbReference type="Pfam" id="PF00069">
    <property type="entry name" value="Pkinase"/>
    <property type="match status" value="1"/>
</dbReference>
<organism evidence="8 9">
    <name type="scientific">Romanomermis culicivorax</name>
    <name type="common">Nematode worm</name>
    <dbReference type="NCBI Taxonomy" id="13658"/>
    <lineage>
        <taxon>Eukaryota</taxon>
        <taxon>Metazoa</taxon>
        <taxon>Ecdysozoa</taxon>
        <taxon>Nematoda</taxon>
        <taxon>Enoplea</taxon>
        <taxon>Dorylaimia</taxon>
        <taxon>Mermithida</taxon>
        <taxon>Mermithoidea</taxon>
        <taxon>Mermithidae</taxon>
        <taxon>Romanomermis</taxon>
    </lineage>
</organism>
<keyword evidence="5 6" id="KW-0067">ATP-binding</keyword>
<feature type="binding site" evidence="6">
    <location>
        <position position="92"/>
    </location>
    <ligand>
        <name>ATP</name>
        <dbReference type="ChEBI" id="CHEBI:30616"/>
    </ligand>
</feature>
<accession>A0A915KY00</accession>
<evidence type="ECO:0000256" key="5">
    <source>
        <dbReference type="ARBA" id="ARBA00022840"/>
    </source>
</evidence>
<dbReference type="GO" id="GO:0005524">
    <property type="term" value="F:ATP binding"/>
    <property type="evidence" value="ECO:0007669"/>
    <property type="project" value="UniProtKB-UniRule"/>
</dbReference>
<proteinExistence type="predicted"/>
<dbReference type="GO" id="GO:0005737">
    <property type="term" value="C:cytoplasm"/>
    <property type="evidence" value="ECO:0007669"/>
    <property type="project" value="TreeGrafter"/>
</dbReference>
<keyword evidence="8" id="KW-1185">Reference proteome</keyword>
<evidence type="ECO:0000313" key="9">
    <source>
        <dbReference type="WBParaSite" id="nRc.2.0.1.t43055-RA"/>
    </source>
</evidence>
<dbReference type="PROSITE" id="PS00107">
    <property type="entry name" value="PROTEIN_KINASE_ATP"/>
    <property type="match status" value="1"/>
</dbReference>
<dbReference type="PANTHER" id="PTHR46485:SF5">
    <property type="entry name" value="CENTER DIVIDER, ISOFORM A"/>
    <property type="match status" value="1"/>
</dbReference>
<dbReference type="PANTHER" id="PTHR46485">
    <property type="entry name" value="LIM DOMAIN KINASE 1"/>
    <property type="match status" value="1"/>
</dbReference>
<dbReference type="AlphaFoldDB" id="A0A915KY00"/>
<evidence type="ECO:0000256" key="3">
    <source>
        <dbReference type="ARBA" id="ARBA00022741"/>
    </source>
</evidence>
<dbReference type="Gene3D" id="1.10.510.10">
    <property type="entry name" value="Transferase(Phosphotransferase) domain 1"/>
    <property type="match status" value="1"/>
</dbReference>
<evidence type="ECO:0000256" key="1">
    <source>
        <dbReference type="ARBA" id="ARBA00022527"/>
    </source>
</evidence>
<keyword evidence="2" id="KW-0808">Transferase</keyword>
<evidence type="ECO:0000313" key="8">
    <source>
        <dbReference type="Proteomes" id="UP000887565"/>
    </source>
</evidence>
<feature type="domain" description="Protein kinase" evidence="7">
    <location>
        <begin position="63"/>
        <end position="181"/>
    </location>
</feature>
<keyword evidence="1" id="KW-0723">Serine/threonine-protein kinase</keyword>
<evidence type="ECO:0000256" key="4">
    <source>
        <dbReference type="ARBA" id="ARBA00022777"/>
    </source>
</evidence>
<dbReference type="Proteomes" id="UP000887565">
    <property type="component" value="Unplaced"/>
</dbReference>
<dbReference type="InterPro" id="IPR000719">
    <property type="entry name" value="Prot_kinase_dom"/>
</dbReference>
<dbReference type="InterPro" id="IPR017441">
    <property type="entry name" value="Protein_kinase_ATP_BS"/>
</dbReference>
<reference evidence="9" key="1">
    <citation type="submission" date="2022-11" db="UniProtKB">
        <authorList>
            <consortium name="WormBaseParasite"/>
        </authorList>
    </citation>
    <scope>IDENTIFICATION</scope>
</reference>
<dbReference type="SUPFAM" id="SSF56112">
    <property type="entry name" value="Protein kinase-like (PK-like)"/>
    <property type="match status" value="1"/>
</dbReference>
<dbReference type="WBParaSite" id="nRc.2.0.1.t43055-RA">
    <property type="protein sequence ID" value="nRc.2.0.1.t43055-RA"/>
    <property type="gene ID" value="nRc.2.0.1.g43055"/>
</dbReference>
<dbReference type="PROSITE" id="PS50011">
    <property type="entry name" value="PROTEIN_KINASE_DOM"/>
    <property type="match status" value="1"/>
</dbReference>
<dbReference type="GO" id="GO:0005634">
    <property type="term" value="C:nucleus"/>
    <property type="evidence" value="ECO:0007669"/>
    <property type="project" value="TreeGrafter"/>
</dbReference>
<keyword evidence="4" id="KW-0418">Kinase</keyword>
<dbReference type="InterPro" id="IPR050940">
    <property type="entry name" value="Actin_reg-Ser/Thr_kinase"/>
</dbReference>
<name>A0A915KY00_ROMCU</name>
<dbReference type="GO" id="GO:0030036">
    <property type="term" value="P:actin cytoskeleton organization"/>
    <property type="evidence" value="ECO:0007669"/>
    <property type="project" value="TreeGrafter"/>
</dbReference>
<dbReference type="InterPro" id="IPR011009">
    <property type="entry name" value="Kinase-like_dom_sf"/>
</dbReference>
<keyword evidence="3 6" id="KW-0547">Nucleotide-binding</keyword>